<organism evidence="2 3">
    <name type="scientific">Piloderma croceum (strain F 1598)</name>
    <dbReference type="NCBI Taxonomy" id="765440"/>
    <lineage>
        <taxon>Eukaryota</taxon>
        <taxon>Fungi</taxon>
        <taxon>Dikarya</taxon>
        <taxon>Basidiomycota</taxon>
        <taxon>Agaricomycotina</taxon>
        <taxon>Agaricomycetes</taxon>
        <taxon>Agaricomycetidae</taxon>
        <taxon>Atheliales</taxon>
        <taxon>Atheliaceae</taxon>
        <taxon>Piloderma</taxon>
    </lineage>
</organism>
<reference evidence="2 3" key="1">
    <citation type="submission" date="2014-04" db="EMBL/GenBank/DDBJ databases">
        <authorList>
            <consortium name="DOE Joint Genome Institute"/>
            <person name="Kuo A."/>
            <person name="Tarkka M."/>
            <person name="Buscot F."/>
            <person name="Kohler A."/>
            <person name="Nagy L.G."/>
            <person name="Floudas D."/>
            <person name="Copeland A."/>
            <person name="Barry K.W."/>
            <person name="Cichocki N."/>
            <person name="Veneault-Fourrey C."/>
            <person name="LaButti K."/>
            <person name="Lindquist E.A."/>
            <person name="Lipzen A."/>
            <person name="Lundell T."/>
            <person name="Morin E."/>
            <person name="Murat C."/>
            <person name="Sun H."/>
            <person name="Tunlid A."/>
            <person name="Henrissat B."/>
            <person name="Grigoriev I.V."/>
            <person name="Hibbett D.S."/>
            <person name="Martin F."/>
            <person name="Nordberg H.P."/>
            <person name="Cantor M.N."/>
            <person name="Hua S.X."/>
        </authorList>
    </citation>
    <scope>NUCLEOTIDE SEQUENCE [LARGE SCALE GENOMIC DNA]</scope>
    <source>
        <strain evidence="2 3">F 1598</strain>
    </source>
</reference>
<feature type="region of interest" description="Disordered" evidence="1">
    <location>
        <begin position="78"/>
        <end position="102"/>
    </location>
</feature>
<protein>
    <submittedName>
        <fullName evidence="2">Uncharacterized protein</fullName>
    </submittedName>
</protein>
<feature type="region of interest" description="Disordered" evidence="1">
    <location>
        <begin position="43"/>
        <end position="66"/>
    </location>
</feature>
<dbReference type="Proteomes" id="UP000054166">
    <property type="component" value="Unassembled WGS sequence"/>
</dbReference>
<dbReference type="InParanoid" id="A0A0C3FQY9"/>
<gene>
    <name evidence="2" type="ORF">PILCRDRAFT_86310</name>
</gene>
<evidence type="ECO:0000313" key="2">
    <source>
        <dbReference type="EMBL" id="KIM86570.1"/>
    </source>
</evidence>
<feature type="region of interest" description="Disordered" evidence="1">
    <location>
        <begin position="276"/>
        <end position="302"/>
    </location>
</feature>
<name>A0A0C3FQY9_PILCF</name>
<dbReference type="AlphaFoldDB" id="A0A0C3FQY9"/>
<dbReference type="STRING" id="765440.A0A0C3FQY9"/>
<dbReference type="EMBL" id="KN832981">
    <property type="protein sequence ID" value="KIM86570.1"/>
    <property type="molecule type" value="Genomic_DNA"/>
</dbReference>
<reference evidence="3" key="2">
    <citation type="submission" date="2015-01" db="EMBL/GenBank/DDBJ databases">
        <title>Evolutionary Origins and Diversification of the Mycorrhizal Mutualists.</title>
        <authorList>
            <consortium name="DOE Joint Genome Institute"/>
            <consortium name="Mycorrhizal Genomics Consortium"/>
            <person name="Kohler A."/>
            <person name="Kuo A."/>
            <person name="Nagy L.G."/>
            <person name="Floudas D."/>
            <person name="Copeland A."/>
            <person name="Barry K.W."/>
            <person name="Cichocki N."/>
            <person name="Veneault-Fourrey C."/>
            <person name="LaButti K."/>
            <person name="Lindquist E.A."/>
            <person name="Lipzen A."/>
            <person name="Lundell T."/>
            <person name="Morin E."/>
            <person name="Murat C."/>
            <person name="Riley R."/>
            <person name="Ohm R."/>
            <person name="Sun H."/>
            <person name="Tunlid A."/>
            <person name="Henrissat B."/>
            <person name="Grigoriev I.V."/>
            <person name="Hibbett D.S."/>
            <person name="Martin F."/>
        </authorList>
    </citation>
    <scope>NUCLEOTIDE SEQUENCE [LARGE SCALE GENOMIC DNA]</scope>
    <source>
        <strain evidence="3">F 1598</strain>
    </source>
</reference>
<accession>A0A0C3FQY9</accession>
<dbReference type="HOGENOM" id="CLU_611264_0_0_1"/>
<keyword evidence="3" id="KW-1185">Reference proteome</keyword>
<evidence type="ECO:0000313" key="3">
    <source>
        <dbReference type="Proteomes" id="UP000054166"/>
    </source>
</evidence>
<sequence length="448" mass="53036">MGHQHVQAGPSRPAPQHCAGDVFGGVGLGGPARYAASHFPMQNAQAGPSHLRPTHAGGISQPQNFRGVNVDAPMPALPHHSGFANPGDDNPSRPHRTPHSVTADPAFNNVHRGQMAHREREAAYRQSARDLELVSLHQTDHEIGRWVIPDECARHAHNENRRRLHLPEEPPSRLHMNMSREHEQRQQRIRALEPFCISGTSAPQQEMSPQTRERQERQQRIAELRTRCTRNESRRTNQQKMHEIQMAQQTAQARVHERRMVDWNAQHMQNQMRREQETRSAQDMHEEMKRRQAREEQTQRERGVQRILDEMRREQEEHAQQMQNEMRRMQAIEQEEHRRRVAQLEAQHLQNEIRRVNNRGAAAEREENEFLSQRAEQFRREQEAQSDVIRREQEERDRQDAIRYDQAQLHKRLQKLLHRHKLRLLCKHKYKQLRQQLKQDSWISFMRL</sequence>
<proteinExistence type="predicted"/>
<evidence type="ECO:0000256" key="1">
    <source>
        <dbReference type="SAM" id="MobiDB-lite"/>
    </source>
</evidence>